<dbReference type="SUPFAM" id="SSF52540">
    <property type="entry name" value="P-loop containing nucleoside triphosphate hydrolases"/>
    <property type="match status" value="1"/>
</dbReference>
<dbReference type="PANTHER" id="PTHR43883">
    <property type="entry name" value="SLR0207 PROTEIN"/>
    <property type="match status" value="1"/>
</dbReference>
<dbReference type="Gene3D" id="3.40.50.300">
    <property type="entry name" value="P-loop containing nucleotide triphosphate hydrolases"/>
    <property type="match status" value="1"/>
</dbReference>
<dbReference type="KEGG" id="tpro:Ga0080559_TMP2637"/>
<proteinExistence type="predicted"/>
<reference evidence="1 2" key="1">
    <citation type="submission" date="2016-03" db="EMBL/GenBank/DDBJ databases">
        <title>Deep-sea bacteria in the southern Pacific.</title>
        <authorList>
            <person name="Tang K."/>
        </authorList>
    </citation>
    <scope>NUCLEOTIDE SEQUENCE [LARGE SCALE GENOMIC DNA]</scope>
    <source>
        <strain evidence="1 2">JLT2016</strain>
    </source>
</reference>
<dbReference type="EMBL" id="CP014796">
    <property type="protein sequence ID" value="APX23433.1"/>
    <property type="molecule type" value="Genomic_DNA"/>
</dbReference>
<dbReference type="OrthoDB" id="9810277at2"/>
<dbReference type="AlphaFoldDB" id="A0A1U7D5N6"/>
<dbReference type="PANTHER" id="PTHR43883:SF1">
    <property type="entry name" value="GLUCONOKINASE"/>
    <property type="match status" value="1"/>
</dbReference>
<evidence type="ECO:0008006" key="3">
    <source>
        <dbReference type="Google" id="ProtNLM"/>
    </source>
</evidence>
<sequence length="514" mass="55607">MTDTEKQTGQTDQAEAISYFLDAGQHGGAEVTHVQTHGAHVFLADEMAYKIKRAVAYDYMDFSTLARRHAMLARELELNRPAAPDIYLDVLPLARSEDRGLTLGGDGTVVEWVLRMARFPAENELSAIADRGALTDPLAAQIGEAVQSYHAQAPLRQAQGAQLMADILTELETAFDGMQEALGPERIATFRTTARAAHESVATMLDQRATSGHVRRCHGDLYLDNIVMLDGRPVPFDALEFDETLGTCDVLYDLAFLLMDLRHRGLDRAACIARDAWLFAADTTEDTGTAALPYFLGVRAAIRAMVEVQTGHAAGDTARHDAEARRYLDDALRDFAPPPPRLLVVGGLSGTGKTTLARALAPLLAPSPGAVHLRSDLERKRLAGVGPLEHLPAEAYAAANSHAVYERLVTRADTLLAAGQSVVLDATWLAPAERAHLDTLAERRGVPLAAIWLEADTASLQDRVTRRRNDASDADAAVVDLQARQSSAPENWLHVDASGTPAETLANARKALDL</sequence>
<dbReference type="RefSeq" id="WP_076623482.1">
    <property type="nucleotide sequence ID" value="NZ_BMEW01000009.1"/>
</dbReference>
<evidence type="ECO:0000313" key="2">
    <source>
        <dbReference type="Proteomes" id="UP000186559"/>
    </source>
</evidence>
<evidence type="ECO:0000313" key="1">
    <source>
        <dbReference type="EMBL" id="APX23433.1"/>
    </source>
</evidence>
<dbReference type="InterPro" id="IPR011009">
    <property type="entry name" value="Kinase-like_dom_sf"/>
</dbReference>
<protein>
    <recommendedName>
        <fullName evidence="3">Aminoglycoside phosphotransferase domain-containing protein</fullName>
    </recommendedName>
</protein>
<dbReference type="InterPro" id="IPR027417">
    <property type="entry name" value="P-loop_NTPase"/>
</dbReference>
<keyword evidence="2" id="KW-1185">Reference proteome</keyword>
<dbReference type="Proteomes" id="UP000186559">
    <property type="component" value="Chromosome"/>
</dbReference>
<dbReference type="InterPro" id="IPR052732">
    <property type="entry name" value="Cell-binding_unc_protein"/>
</dbReference>
<name>A0A1U7D5N6_9RHOB</name>
<accession>A0A1U7D5N6</accession>
<dbReference type="Pfam" id="PF13671">
    <property type="entry name" value="AAA_33"/>
    <property type="match status" value="1"/>
</dbReference>
<gene>
    <name evidence="1" type="ORF">Ga0080559_TMP2637</name>
</gene>
<dbReference type="SUPFAM" id="SSF56112">
    <property type="entry name" value="Protein kinase-like (PK-like)"/>
    <property type="match status" value="1"/>
</dbReference>
<dbReference type="STRING" id="1229727.Ga0080559_TMP2637"/>
<organism evidence="1 2">
    <name type="scientific">Salipiger profundus</name>
    <dbReference type="NCBI Taxonomy" id="1229727"/>
    <lineage>
        <taxon>Bacteria</taxon>
        <taxon>Pseudomonadati</taxon>
        <taxon>Pseudomonadota</taxon>
        <taxon>Alphaproteobacteria</taxon>
        <taxon>Rhodobacterales</taxon>
        <taxon>Roseobacteraceae</taxon>
        <taxon>Salipiger</taxon>
    </lineage>
</organism>